<evidence type="ECO:0000313" key="2">
    <source>
        <dbReference type="EMBL" id="NNU77203.1"/>
    </source>
</evidence>
<dbReference type="PANTHER" id="PTHR43265">
    <property type="entry name" value="ESTERASE ESTD"/>
    <property type="match status" value="1"/>
</dbReference>
<dbReference type="Pfam" id="PF00326">
    <property type="entry name" value="Peptidase_S9"/>
    <property type="match status" value="1"/>
</dbReference>
<organism evidence="2 3">
    <name type="scientific">Clostridium estertheticum</name>
    <dbReference type="NCBI Taxonomy" id="238834"/>
    <lineage>
        <taxon>Bacteria</taxon>
        <taxon>Bacillati</taxon>
        <taxon>Bacillota</taxon>
        <taxon>Clostridia</taxon>
        <taxon>Eubacteriales</taxon>
        <taxon>Clostridiaceae</taxon>
        <taxon>Clostridium</taxon>
    </lineage>
</organism>
<keyword evidence="2" id="KW-0378">Hydrolase</keyword>
<dbReference type="EMBL" id="JABEYB010000011">
    <property type="protein sequence ID" value="NNU77203.1"/>
    <property type="molecule type" value="Genomic_DNA"/>
</dbReference>
<evidence type="ECO:0000313" key="3">
    <source>
        <dbReference type="Proteomes" id="UP000531659"/>
    </source>
</evidence>
<dbReference type="GO" id="GO:0052689">
    <property type="term" value="F:carboxylic ester hydrolase activity"/>
    <property type="evidence" value="ECO:0007669"/>
    <property type="project" value="TreeGrafter"/>
</dbReference>
<reference evidence="2 3" key="1">
    <citation type="submission" date="2020-05" db="EMBL/GenBank/DDBJ databases">
        <title>Complete genome of Clostridium estertheticum subspecies estertheticum, isolated from Vacuum packed lamb meat from New Zealand imported to Switzerland.</title>
        <authorList>
            <person name="Wambui J."/>
            <person name="Stevens M.J.A."/>
            <person name="Stephan R."/>
        </authorList>
    </citation>
    <scope>NUCLEOTIDE SEQUENCE [LARGE SCALE GENOMIC DNA]</scope>
    <source>
        <strain evidence="2 3">CEST001</strain>
    </source>
</reference>
<dbReference type="InterPro" id="IPR001375">
    <property type="entry name" value="Peptidase_S9_cat"/>
</dbReference>
<comment type="caution">
    <text evidence="2">The sequence shown here is derived from an EMBL/GenBank/DDBJ whole genome shotgun (WGS) entry which is preliminary data.</text>
</comment>
<dbReference type="SUPFAM" id="SSF53474">
    <property type="entry name" value="alpha/beta-Hydrolases"/>
    <property type="match status" value="1"/>
</dbReference>
<gene>
    <name evidence="2" type="ORF">HLQ16_14810</name>
</gene>
<dbReference type="Proteomes" id="UP000531659">
    <property type="component" value="Unassembled WGS sequence"/>
</dbReference>
<dbReference type="RefSeq" id="WP_171297862.1">
    <property type="nucleotide sequence ID" value="NZ_CP087098.1"/>
</dbReference>
<protein>
    <submittedName>
        <fullName evidence="2">Alpha/beta hydrolase</fullName>
    </submittedName>
</protein>
<proteinExistence type="predicted"/>
<dbReference type="AlphaFoldDB" id="A0A7Y3WTN8"/>
<dbReference type="InterPro" id="IPR029058">
    <property type="entry name" value="AB_hydrolase_fold"/>
</dbReference>
<evidence type="ECO:0000259" key="1">
    <source>
        <dbReference type="Pfam" id="PF00326"/>
    </source>
</evidence>
<accession>A0A7Y3WTN8</accession>
<dbReference type="Gene3D" id="3.40.50.1820">
    <property type="entry name" value="alpha/beta hydrolase"/>
    <property type="match status" value="1"/>
</dbReference>
<sequence>MQKVVEIDSENLRLRGMLHIPENINNKVPIVIMFHGFCGDKMGPHFIFVKLSRLIEKAGIACIRFDFAGSGESDGDFIDMTMDTELKDANNILNYVRSLNFVDNDRIGIVGLSMGGAIASMLAGERKSNIKTICLWAPAGNMGEIILDKHYIGENFDEFRKNGYFDVEGLLVGTKFVDNVKNIKIYEKAAEYDKKSLIIHGDKDDVVSLCASQKYIDLWGDSSLLKVISGANHTFDKREWEEQVIENTIEFLEKQL</sequence>
<dbReference type="InterPro" id="IPR053145">
    <property type="entry name" value="AB_hydrolase_Est10"/>
</dbReference>
<dbReference type="GO" id="GO:0008236">
    <property type="term" value="F:serine-type peptidase activity"/>
    <property type="evidence" value="ECO:0007669"/>
    <property type="project" value="InterPro"/>
</dbReference>
<name>A0A7Y3WTN8_9CLOT</name>
<feature type="domain" description="Peptidase S9 prolyl oligopeptidase catalytic" evidence="1">
    <location>
        <begin position="55"/>
        <end position="256"/>
    </location>
</feature>
<dbReference type="PANTHER" id="PTHR43265:SF1">
    <property type="entry name" value="ESTERASE ESTD"/>
    <property type="match status" value="1"/>
</dbReference>
<dbReference type="GO" id="GO:0006508">
    <property type="term" value="P:proteolysis"/>
    <property type="evidence" value="ECO:0007669"/>
    <property type="project" value="InterPro"/>
</dbReference>